<evidence type="ECO:0000313" key="18">
    <source>
        <dbReference type="Proteomes" id="UP000299102"/>
    </source>
</evidence>
<dbReference type="Pfam" id="PF01085">
    <property type="entry name" value="HH_signal"/>
    <property type="match status" value="1"/>
</dbReference>
<dbReference type="InterPro" id="IPR009045">
    <property type="entry name" value="Zn_M74/Hedgehog-like"/>
</dbReference>
<keyword evidence="8" id="KW-0479">Metal-binding</keyword>
<name>A0A4C1WDS2_EUMVA</name>
<dbReference type="InterPro" id="IPR000320">
    <property type="entry name" value="Hedgehog_signalling_dom"/>
</dbReference>
<dbReference type="SUPFAM" id="SSF55166">
    <property type="entry name" value="Hedgehog/DD-peptidase"/>
    <property type="match status" value="1"/>
</dbReference>
<protein>
    <recommendedName>
        <fullName evidence="3">Protein hedgehog</fullName>
    </recommendedName>
</protein>
<dbReference type="GO" id="GO:0006508">
    <property type="term" value="P:proteolysis"/>
    <property type="evidence" value="ECO:0007669"/>
    <property type="project" value="UniProtKB-KW"/>
</dbReference>
<evidence type="ECO:0000256" key="2">
    <source>
        <dbReference type="ARBA" id="ARBA00010649"/>
    </source>
</evidence>
<dbReference type="STRING" id="151549.A0A4C1WDS2"/>
<keyword evidence="7" id="KW-0709">Segmentation polarity protein</keyword>
<dbReference type="GO" id="GO:0007267">
    <property type="term" value="P:cell-cell signaling"/>
    <property type="evidence" value="ECO:0007669"/>
    <property type="project" value="InterPro"/>
</dbReference>
<keyword evidence="9" id="KW-0378">Hydrolase</keyword>
<dbReference type="GO" id="GO:0010468">
    <property type="term" value="P:regulation of gene expression"/>
    <property type="evidence" value="ECO:0007669"/>
    <property type="project" value="TreeGrafter"/>
</dbReference>
<sequence length="240" mass="26858">MNQWPGVRLRVIEGWTEKNSYLNQSLHYEGRAVDITTSDRDRSKYGMLARLAYEAGFDWVYYASRAYIHCSVRTASRAARPSPAPRAVSIKRTNEPLVRRCPAPARAPLSPRPSRTAHRRSQSPTSIITTVIQWLLITIDVADVTTSDRISICRWSIPAPERDRSAAPSDDANPISQPPSASPAESALGPLHLTVIQPFYSMSICSAPYSCIRASLQSRTAQPQKADSFLRQRDNFEFIL</sequence>
<dbReference type="GO" id="GO:0008233">
    <property type="term" value="F:peptidase activity"/>
    <property type="evidence" value="ECO:0007669"/>
    <property type="project" value="UniProtKB-KW"/>
</dbReference>
<keyword evidence="11" id="KW-0106">Calcium</keyword>
<keyword evidence="10" id="KW-0068">Autocatalytic cleavage</keyword>
<dbReference type="GO" id="GO:0007367">
    <property type="term" value="P:segment polarity determination"/>
    <property type="evidence" value="ECO:0007669"/>
    <property type="project" value="UniProtKB-KW"/>
</dbReference>
<keyword evidence="13" id="KW-0504">Morphogen</keyword>
<dbReference type="InterPro" id="IPR050387">
    <property type="entry name" value="Hedgehog_Signaling"/>
</dbReference>
<comment type="similarity">
    <text evidence="2">Belongs to the hedgehog family.</text>
</comment>
<dbReference type="PANTHER" id="PTHR11889">
    <property type="entry name" value="HEDGEHOG"/>
    <property type="match status" value="1"/>
</dbReference>
<evidence type="ECO:0000256" key="7">
    <source>
        <dbReference type="ARBA" id="ARBA00022716"/>
    </source>
</evidence>
<evidence type="ECO:0000259" key="16">
    <source>
        <dbReference type="Pfam" id="PF01085"/>
    </source>
</evidence>
<keyword evidence="12" id="KW-0472">Membrane</keyword>
<comment type="function">
    <text evidence="14">The C-terminal part of the hedgehog protein precursor displays an autoproteolysis activity that results in the cleavage of the full-length protein into two parts (N-product and C-product). In addition, the C-terminal part displays a cholesterol transferase activity that results by the covalent attachment of a cholesterol moiety to the C-terminal of the newly generated N-product. Once cleaved, the C-product has no signaling activity and diffuses from the cell.</text>
</comment>
<proteinExistence type="inferred from homology"/>
<organism evidence="17 18">
    <name type="scientific">Eumeta variegata</name>
    <name type="common">Bagworm moth</name>
    <name type="synonym">Eumeta japonica</name>
    <dbReference type="NCBI Taxonomy" id="151549"/>
    <lineage>
        <taxon>Eukaryota</taxon>
        <taxon>Metazoa</taxon>
        <taxon>Ecdysozoa</taxon>
        <taxon>Arthropoda</taxon>
        <taxon>Hexapoda</taxon>
        <taxon>Insecta</taxon>
        <taxon>Pterygota</taxon>
        <taxon>Neoptera</taxon>
        <taxon>Endopterygota</taxon>
        <taxon>Lepidoptera</taxon>
        <taxon>Glossata</taxon>
        <taxon>Ditrysia</taxon>
        <taxon>Tineoidea</taxon>
        <taxon>Psychidae</taxon>
        <taxon>Oiketicinae</taxon>
        <taxon>Eumeta</taxon>
    </lineage>
</organism>
<comment type="subcellular location">
    <subcellularLocation>
        <location evidence="1">Cell membrane</location>
    </subcellularLocation>
</comment>
<keyword evidence="4" id="KW-0217">Developmental protein</keyword>
<feature type="domain" description="Hedgehog N-terminal signalling" evidence="16">
    <location>
        <begin position="1"/>
        <end position="71"/>
    </location>
</feature>
<dbReference type="PANTHER" id="PTHR11889:SF31">
    <property type="entry name" value="PROTEIN HEDGEHOG"/>
    <property type="match status" value="1"/>
</dbReference>
<evidence type="ECO:0000256" key="13">
    <source>
        <dbReference type="ARBA" id="ARBA00023301"/>
    </source>
</evidence>
<keyword evidence="5" id="KW-1003">Cell membrane</keyword>
<feature type="region of interest" description="Disordered" evidence="15">
    <location>
        <begin position="161"/>
        <end position="184"/>
    </location>
</feature>
<evidence type="ECO:0000256" key="3">
    <source>
        <dbReference type="ARBA" id="ARBA00021970"/>
    </source>
</evidence>
<dbReference type="GO" id="GO:0001708">
    <property type="term" value="P:cell fate specification"/>
    <property type="evidence" value="ECO:0007669"/>
    <property type="project" value="TreeGrafter"/>
</dbReference>
<evidence type="ECO:0000256" key="4">
    <source>
        <dbReference type="ARBA" id="ARBA00022473"/>
    </source>
</evidence>
<reference evidence="17 18" key="1">
    <citation type="journal article" date="2019" name="Commun. Biol.">
        <title>The bagworm genome reveals a unique fibroin gene that provides high tensile strength.</title>
        <authorList>
            <person name="Kono N."/>
            <person name="Nakamura H."/>
            <person name="Ohtoshi R."/>
            <person name="Tomita M."/>
            <person name="Numata K."/>
            <person name="Arakawa K."/>
        </authorList>
    </citation>
    <scope>NUCLEOTIDE SEQUENCE [LARGE SCALE GENOMIC DNA]</scope>
</reference>
<keyword evidence="6" id="KW-0645">Protease</keyword>
<dbReference type="GO" id="GO:0005113">
    <property type="term" value="F:patched binding"/>
    <property type="evidence" value="ECO:0007669"/>
    <property type="project" value="TreeGrafter"/>
</dbReference>
<evidence type="ECO:0000256" key="9">
    <source>
        <dbReference type="ARBA" id="ARBA00022801"/>
    </source>
</evidence>
<evidence type="ECO:0000313" key="17">
    <source>
        <dbReference type="EMBL" id="GBP48589.1"/>
    </source>
</evidence>
<feature type="compositionally biased region" description="Low complexity" evidence="15">
    <location>
        <begin position="101"/>
        <end position="114"/>
    </location>
</feature>
<accession>A0A4C1WDS2</accession>
<dbReference type="GO" id="GO:0009653">
    <property type="term" value="P:anatomical structure morphogenesis"/>
    <property type="evidence" value="ECO:0007669"/>
    <property type="project" value="UniProtKB-KW"/>
</dbReference>
<dbReference type="GO" id="GO:0005615">
    <property type="term" value="C:extracellular space"/>
    <property type="evidence" value="ECO:0007669"/>
    <property type="project" value="TreeGrafter"/>
</dbReference>
<evidence type="ECO:0000256" key="11">
    <source>
        <dbReference type="ARBA" id="ARBA00022837"/>
    </source>
</evidence>
<evidence type="ECO:0000256" key="10">
    <source>
        <dbReference type="ARBA" id="ARBA00022813"/>
    </source>
</evidence>
<dbReference type="Proteomes" id="UP000299102">
    <property type="component" value="Unassembled WGS sequence"/>
</dbReference>
<dbReference type="GO" id="GO:0016015">
    <property type="term" value="F:morphogen activity"/>
    <property type="evidence" value="ECO:0007669"/>
    <property type="project" value="UniProtKB-KW"/>
</dbReference>
<dbReference type="GO" id="GO:0005509">
    <property type="term" value="F:calcium ion binding"/>
    <property type="evidence" value="ECO:0007669"/>
    <property type="project" value="TreeGrafter"/>
</dbReference>
<feature type="region of interest" description="Disordered" evidence="15">
    <location>
        <begin position="101"/>
        <end position="122"/>
    </location>
</feature>
<evidence type="ECO:0000256" key="1">
    <source>
        <dbReference type="ARBA" id="ARBA00004236"/>
    </source>
</evidence>
<evidence type="ECO:0000256" key="15">
    <source>
        <dbReference type="SAM" id="MobiDB-lite"/>
    </source>
</evidence>
<dbReference type="InterPro" id="IPR001657">
    <property type="entry name" value="Hedgehog"/>
</dbReference>
<comment type="caution">
    <text evidence="17">The sequence shown here is derived from an EMBL/GenBank/DDBJ whole genome shotgun (WGS) entry which is preliminary data.</text>
</comment>
<dbReference type="PRINTS" id="PR00632">
    <property type="entry name" value="SONICHHOG"/>
</dbReference>
<keyword evidence="18" id="KW-1185">Reference proteome</keyword>
<evidence type="ECO:0000256" key="8">
    <source>
        <dbReference type="ARBA" id="ARBA00022723"/>
    </source>
</evidence>
<evidence type="ECO:0000256" key="14">
    <source>
        <dbReference type="ARBA" id="ARBA00045369"/>
    </source>
</evidence>
<evidence type="ECO:0000256" key="5">
    <source>
        <dbReference type="ARBA" id="ARBA00022475"/>
    </source>
</evidence>
<dbReference type="GO" id="GO:0005886">
    <property type="term" value="C:plasma membrane"/>
    <property type="evidence" value="ECO:0007669"/>
    <property type="project" value="UniProtKB-SubCell"/>
</dbReference>
<evidence type="ECO:0000256" key="12">
    <source>
        <dbReference type="ARBA" id="ARBA00023136"/>
    </source>
</evidence>
<dbReference type="Gene3D" id="3.30.1380.10">
    <property type="match status" value="1"/>
</dbReference>
<gene>
    <name evidence="17" type="primary">shh</name>
    <name evidence="17" type="ORF">EVAR_27975_1</name>
</gene>
<dbReference type="GO" id="GO:0007224">
    <property type="term" value="P:smoothened signaling pathway"/>
    <property type="evidence" value="ECO:0007669"/>
    <property type="project" value="TreeGrafter"/>
</dbReference>
<dbReference type="OrthoDB" id="5212at2759"/>
<dbReference type="EMBL" id="BGZK01000527">
    <property type="protein sequence ID" value="GBP48589.1"/>
    <property type="molecule type" value="Genomic_DNA"/>
</dbReference>
<evidence type="ECO:0000256" key="6">
    <source>
        <dbReference type="ARBA" id="ARBA00022670"/>
    </source>
</evidence>
<dbReference type="AlphaFoldDB" id="A0A4C1WDS2"/>